<accession>A0A2M3ZX71</accession>
<protein>
    <submittedName>
        <fullName evidence="2">Putative secreted peptide</fullName>
    </submittedName>
</protein>
<dbReference type="EMBL" id="GGFM01012309">
    <property type="protein sequence ID" value="MBW33060.1"/>
    <property type="molecule type" value="Transcribed_RNA"/>
</dbReference>
<feature type="chain" id="PRO_5014623643" evidence="1">
    <location>
        <begin position="24"/>
        <end position="72"/>
    </location>
</feature>
<evidence type="ECO:0000256" key="1">
    <source>
        <dbReference type="SAM" id="SignalP"/>
    </source>
</evidence>
<feature type="signal peptide" evidence="1">
    <location>
        <begin position="1"/>
        <end position="23"/>
    </location>
</feature>
<evidence type="ECO:0000313" key="2">
    <source>
        <dbReference type="EMBL" id="MBW33060.1"/>
    </source>
</evidence>
<name>A0A2M3ZX71_9DIPT</name>
<organism evidence="2">
    <name type="scientific">Anopheles braziliensis</name>
    <dbReference type="NCBI Taxonomy" id="58242"/>
    <lineage>
        <taxon>Eukaryota</taxon>
        <taxon>Metazoa</taxon>
        <taxon>Ecdysozoa</taxon>
        <taxon>Arthropoda</taxon>
        <taxon>Hexapoda</taxon>
        <taxon>Insecta</taxon>
        <taxon>Pterygota</taxon>
        <taxon>Neoptera</taxon>
        <taxon>Endopterygota</taxon>
        <taxon>Diptera</taxon>
        <taxon>Nematocera</taxon>
        <taxon>Culicoidea</taxon>
        <taxon>Culicidae</taxon>
        <taxon>Anophelinae</taxon>
        <taxon>Anopheles</taxon>
    </lineage>
</organism>
<reference evidence="2" key="1">
    <citation type="submission" date="2018-01" db="EMBL/GenBank/DDBJ databases">
        <title>An insight into the sialome of Amazonian anophelines.</title>
        <authorList>
            <person name="Ribeiro J.M."/>
            <person name="Scarpassa V."/>
            <person name="Calvo E."/>
        </authorList>
    </citation>
    <scope>NUCLEOTIDE SEQUENCE</scope>
    <source>
        <tissue evidence="2">Salivary glands</tissue>
    </source>
</reference>
<sequence length="72" mass="8098">MQMTDGGHSVWCVAAIWWNFSDACCVSPATKPPYVTVTQAVTCYKCKKVNSLCFPFIPFFALIPFSQYRGTH</sequence>
<dbReference type="AlphaFoldDB" id="A0A2M3ZX71"/>
<proteinExistence type="predicted"/>
<keyword evidence="1" id="KW-0732">Signal</keyword>